<dbReference type="InterPro" id="IPR012337">
    <property type="entry name" value="RNaseH-like_sf"/>
</dbReference>
<evidence type="ECO:0000313" key="2">
    <source>
        <dbReference type="Proteomes" id="UP001497522"/>
    </source>
</evidence>
<reference evidence="1" key="1">
    <citation type="submission" date="2024-03" db="EMBL/GenBank/DDBJ databases">
        <authorList>
            <consortium name="ELIXIR-Norway"/>
            <consortium name="Elixir Norway"/>
        </authorList>
    </citation>
    <scope>NUCLEOTIDE SEQUENCE</scope>
</reference>
<gene>
    <name evidence="1" type="ORF">CSSPJE1EN2_LOCUS26287</name>
</gene>
<organism evidence="1 2">
    <name type="scientific">Sphagnum jensenii</name>
    <dbReference type="NCBI Taxonomy" id="128206"/>
    <lineage>
        <taxon>Eukaryota</taxon>
        <taxon>Viridiplantae</taxon>
        <taxon>Streptophyta</taxon>
        <taxon>Embryophyta</taxon>
        <taxon>Bryophyta</taxon>
        <taxon>Sphagnophytina</taxon>
        <taxon>Sphagnopsida</taxon>
        <taxon>Sphagnales</taxon>
        <taxon>Sphagnaceae</taxon>
        <taxon>Sphagnum</taxon>
    </lineage>
</organism>
<dbReference type="EMBL" id="CAXHBF010000491">
    <property type="protein sequence ID" value="CAK9856355.1"/>
    <property type="molecule type" value="Genomic_DNA"/>
</dbReference>
<name>A0ABP1A027_9BRYO</name>
<comment type="caution">
    <text evidence="1">The sequence shown here is derived from an EMBL/GenBank/DDBJ whole genome shotgun (WGS) entry which is preliminary data.</text>
</comment>
<accession>A0ABP1A027</accession>
<proteinExistence type="predicted"/>
<dbReference type="SUPFAM" id="SSF53098">
    <property type="entry name" value="Ribonuclease H-like"/>
    <property type="match status" value="1"/>
</dbReference>
<keyword evidence="2" id="KW-1185">Reference proteome</keyword>
<protein>
    <recommendedName>
        <fullName evidence="3">Transposase</fullName>
    </recommendedName>
</protein>
<evidence type="ECO:0008006" key="3">
    <source>
        <dbReference type="Google" id="ProtNLM"/>
    </source>
</evidence>
<dbReference type="Proteomes" id="UP001497522">
    <property type="component" value="Unassembled WGS sequence"/>
</dbReference>
<evidence type="ECO:0000313" key="1">
    <source>
        <dbReference type="EMBL" id="CAK9856355.1"/>
    </source>
</evidence>
<sequence>MMACGPMGFFLEHFTMELRHESADNLYCKRRLLLTIRNLALGFQPTLDLTGDFDSDDNVLVATRNKHFVNAPMFSFCSDSPSVMVKLRRLCIQDDVFIFAFGCVLHALHNLCMDLVKEFPGIKNIVKHMVFLVKTIRKTHLIQQLFDKISKEKYGQTLVLILFTKTRWGTICDAAKRLNHVRTAICQLPIEILSNELNIDLAPKLRDIILDAAFWKGLVALEVLFSTICACLMYLEGDESTLSSVYACFLAIAHHLRTLSSNVSTALQIVAANFDKMQSLVVNRLRTIYSPAHALSFRTDPLFNQMRTNLTALYGEDFLELDGASILQQCKKALKCLANEGGIELNRKLQAEFGHYIVRVIQDDDDFADVLAKPQDLWALADESTYPNMKNLLSAMHKNPTGASAGERNHKSVKRVHSRNRARLGASKVEIGTTIVFNAKQLQRRQSVMRNGRFLRWLSKIGTTENDVQAFDEEDEEDEDDEQEGDLEDFLDEFVDVNILVGVKQVQDDMLFNVEEEVIDQGFVECAF</sequence>